<reference evidence="1" key="1">
    <citation type="submission" date="2019-09" db="EMBL/GenBank/DDBJ databases">
        <authorList>
            <person name="Rodrigo-Torres L."/>
            <person name="Arahal R. D."/>
            <person name="Lucena T."/>
        </authorList>
    </citation>
    <scope>NUCLEOTIDE SEQUENCE</scope>
    <source>
        <strain evidence="1">ISS653</strain>
    </source>
</reference>
<protein>
    <submittedName>
        <fullName evidence="1">Outer membrane protein TolC</fullName>
    </submittedName>
</protein>
<dbReference type="EMBL" id="CABVMM010000007">
    <property type="protein sequence ID" value="VVV00663.1"/>
    <property type="molecule type" value="Genomic_DNA"/>
</dbReference>
<dbReference type="Proteomes" id="UP000356253">
    <property type="component" value="Unassembled WGS sequence"/>
</dbReference>
<proteinExistence type="predicted"/>
<name>A0AC61Y8D8_9FLAO</name>
<evidence type="ECO:0000313" key="1">
    <source>
        <dbReference type="EMBL" id="VVV00663.1"/>
    </source>
</evidence>
<comment type="caution">
    <text evidence="1">The sequence shown here is derived from an EMBL/GenBank/DDBJ whole genome shotgun (WGS) entry which is preliminary data.</text>
</comment>
<gene>
    <name evidence="1" type="primary">tolC</name>
    <name evidence="1" type="ORF">FVB9532_01936</name>
</gene>
<organism evidence="1 2">
    <name type="scientific">Mesonia oceanica</name>
    <dbReference type="NCBI Taxonomy" id="2687242"/>
    <lineage>
        <taxon>Bacteria</taxon>
        <taxon>Pseudomonadati</taxon>
        <taxon>Bacteroidota</taxon>
        <taxon>Flavobacteriia</taxon>
        <taxon>Flavobacteriales</taxon>
        <taxon>Flavobacteriaceae</taxon>
        <taxon>Mesonia</taxon>
    </lineage>
</organism>
<evidence type="ECO:0000313" key="2">
    <source>
        <dbReference type="Proteomes" id="UP000356253"/>
    </source>
</evidence>
<sequence length="458" mass="51540">MRIFLTGFMVLISCWANAQELSSPPNTYKFTLEEAINFALDSSYNAINAKRDIAAAAKKKWETTADGLPQISAAIDYQNNLKRPVQLLPGEIVGQAPGTFIPVQFGTKQNMNATATASQLLFDGSYIVGVRAAKTFEKYTKTSANKTALEIRQDVIDAYGNVLLAKESVEVLQNNKDNLEDNLEETRKIFENGLQEEESVEQLQITFLQISNELKNAKRLVEIATDALKLTLGIPLEKQVNLLDTLKGLTEKNISLTLMNTDASIEENLDYQLAQVQIEQREHELNLQKAKALPRLTTFINYATTGNSEKFTFLNDNQEWFQSSIWGVSLNIPIFSSLKRSAQTAQARIALDQAQTQFEQSKEQIRLGINRAKNNYQYAIEKYQTAEQNLALAERIENKNQIKFSEGIATSFELRQAQTQLYDAQQGLLQSMLEVLNTKAELESLLNTPNLNFTNTEK</sequence>
<accession>A0AC61Y8D8</accession>
<keyword evidence="2" id="KW-1185">Reference proteome</keyword>